<dbReference type="RefSeq" id="WP_008108842.1">
    <property type="nucleotide sequence ID" value="NZ_FOSD01000007.1"/>
</dbReference>
<organism evidence="2 3">
    <name type="scientific">Candidatus Pantoea symbiotica</name>
    <dbReference type="NCBI Taxonomy" id="1884370"/>
    <lineage>
        <taxon>Bacteria</taxon>
        <taxon>Pseudomonadati</taxon>
        <taxon>Pseudomonadota</taxon>
        <taxon>Gammaproteobacteria</taxon>
        <taxon>Enterobacterales</taxon>
        <taxon>Erwiniaceae</taxon>
        <taxon>Pantoea</taxon>
    </lineage>
</organism>
<evidence type="ECO:0000313" key="3">
    <source>
        <dbReference type="Proteomes" id="UP000198841"/>
    </source>
</evidence>
<keyword evidence="3" id="KW-1185">Reference proteome</keyword>
<accession>A0A1I3ZR43</accession>
<comment type="caution">
    <text evidence="2">The sequence shown here is derived from an EMBL/GenBank/DDBJ whole genome shotgun (WGS) entry which is preliminary data.</text>
</comment>
<feature type="signal peptide" evidence="1">
    <location>
        <begin position="1"/>
        <end position="20"/>
    </location>
</feature>
<protein>
    <recommendedName>
        <fullName evidence="4">DUF2884 domain-containing protein</fullName>
    </recommendedName>
</protein>
<dbReference type="EMBL" id="FOSD01000007">
    <property type="protein sequence ID" value="SFK46488.1"/>
    <property type="molecule type" value="Genomic_DNA"/>
</dbReference>
<dbReference type="Proteomes" id="UP000198841">
    <property type="component" value="Unassembled WGS sequence"/>
</dbReference>
<proteinExistence type="predicted"/>
<name>A0A1I3ZR43_9GAMM</name>
<sequence length="278" mass="31301">MKISKWCLLLLAGVSALAQAADRNDIPSCYDYAKLSQYRPASSGRELVVIIDQTVKVPLQIKNASWQQIMRFSQPGDHVVLYQFSALLQNNFMQRLFDGRLEPLLTDKKIRDNQGMESLKNLDKCLSEQKQYFASVLGGLMAKSFAEKGDNIAKSEILDSLKRISHDLQQDQSASRTLFLISDMLENSAFDSFYRNNALRLLSPEKELQQVKQQNLLADFSGAKVFVAGAGLIDTDAKNNYRSGKIIQQLEIFWRDYFTASNAELVSFGAPALNVDLQ</sequence>
<keyword evidence="1" id="KW-0732">Signal</keyword>
<reference evidence="2 3" key="1">
    <citation type="submission" date="2016-10" db="EMBL/GenBank/DDBJ databases">
        <authorList>
            <person name="Varghese N."/>
            <person name="Submissions S."/>
        </authorList>
    </citation>
    <scope>NUCLEOTIDE SEQUENCE [LARGE SCALE GENOMIC DNA]</scope>
    <source>
        <strain evidence="2 3">YR512</strain>
    </source>
</reference>
<evidence type="ECO:0008006" key="4">
    <source>
        <dbReference type="Google" id="ProtNLM"/>
    </source>
</evidence>
<evidence type="ECO:0000313" key="2">
    <source>
        <dbReference type="EMBL" id="SFK46488.1"/>
    </source>
</evidence>
<feature type="chain" id="PRO_5047000416" description="DUF2884 domain-containing protein" evidence="1">
    <location>
        <begin position="21"/>
        <end position="278"/>
    </location>
</feature>
<gene>
    <name evidence="2" type="ORF">SAMN05518863_107140</name>
</gene>
<evidence type="ECO:0000256" key="1">
    <source>
        <dbReference type="SAM" id="SignalP"/>
    </source>
</evidence>